<keyword evidence="10" id="KW-1185">Reference proteome</keyword>
<dbReference type="InterPro" id="IPR045175">
    <property type="entry name" value="M28_fam"/>
</dbReference>
<dbReference type="GO" id="GO:0008235">
    <property type="term" value="F:metalloexopeptidase activity"/>
    <property type="evidence" value="ECO:0007669"/>
    <property type="project" value="InterPro"/>
</dbReference>
<evidence type="ECO:0000313" key="9">
    <source>
        <dbReference type="EMBL" id="NGP88598.1"/>
    </source>
</evidence>
<dbReference type="GO" id="GO:0004177">
    <property type="term" value="F:aminopeptidase activity"/>
    <property type="evidence" value="ECO:0007669"/>
    <property type="project" value="UniProtKB-KW"/>
</dbReference>
<keyword evidence="3" id="KW-0479">Metal-binding</keyword>
<evidence type="ECO:0000256" key="3">
    <source>
        <dbReference type="ARBA" id="ARBA00022723"/>
    </source>
</evidence>
<gene>
    <name evidence="9" type="ORF">G3569_09540</name>
</gene>
<keyword evidence="1" id="KW-0031">Aminopeptidase</keyword>
<dbReference type="GO" id="GO:0046872">
    <property type="term" value="F:metal ion binding"/>
    <property type="evidence" value="ECO:0007669"/>
    <property type="project" value="UniProtKB-KW"/>
</dbReference>
<sequence>MRKLLSVALLLAIGVACMQSPVDKVAKKITKESLMEPIEVLASDEFKGRSTGTVGEEKTIDYLVEKLKEYGIKGGMPDGSYTQDVPLLGQKTDQDAQVRINKGGDTIHRFDYYNDFMAWPSNLEEEVSIDEAELVYVGYGIQAPEENWDDFKDADLKGKILVVKNNDPSDDPELFKGKARLYYGRYDYKFEKAREMGAAGVLIIHTTPSAGYGWSVVANSWSRERFYLRGDESIKGSPTKFNGWLTKEASTELFESAGLKLEDQLEAAESREFEPVPLKGLSLSLDLSATYRKQDAQNVLGVVEGSNKRLNDEHLIFTAHHDHLGITQPVKGDSINNGALDNAAGVSAVLNAARGYKELQPQLKRSVLFLFVGAEEVGLLGSKYWAEHPTVHPGKVTANINLDGMNVYGKTKDIVLIGYGRNTVSDKIEKIAEQNGRKVKPDPHPDRGYFYRSDHFSLAKKGIPAVFPNSGTEFIDKPEGYKATVDSLQDANYHSVNDEINKYWDLSGMVQDVRLFFDAGYQILNSGEMQSWQKEDEFKQKRLEMIEKASSQQ</sequence>
<keyword evidence="5 9" id="KW-0378">Hydrolase</keyword>
<dbReference type="PANTHER" id="PTHR12147">
    <property type="entry name" value="METALLOPEPTIDASE M28 FAMILY MEMBER"/>
    <property type="match status" value="1"/>
</dbReference>
<dbReference type="RefSeq" id="WP_165268504.1">
    <property type="nucleotide sequence ID" value="NZ_JAALLS010000011.1"/>
</dbReference>
<evidence type="ECO:0000256" key="5">
    <source>
        <dbReference type="ARBA" id="ARBA00022801"/>
    </source>
</evidence>
<evidence type="ECO:0000256" key="6">
    <source>
        <dbReference type="ARBA" id="ARBA00022833"/>
    </source>
</evidence>
<dbReference type="AlphaFoldDB" id="A0A6M1SXG6"/>
<comment type="caution">
    <text evidence="9">The sequence shown here is derived from an EMBL/GenBank/DDBJ whole genome shotgun (WGS) entry which is preliminary data.</text>
</comment>
<keyword evidence="2" id="KW-0645">Protease</keyword>
<accession>A0A6M1SXG6</accession>
<evidence type="ECO:0000256" key="4">
    <source>
        <dbReference type="ARBA" id="ARBA00022729"/>
    </source>
</evidence>
<dbReference type="Pfam" id="PF04389">
    <property type="entry name" value="Peptidase_M28"/>
    <property type="match status" value="1"/>
</dbReference>
<feature type="chain" id="PRO_5026648983" evidence="7">
    <location>
        <begin position="19"/>
        <end position="553"/>
    </location>
</feature>
<evidence type="ECO:0000259" key="8">
    <source>
        <dbReference type="Pfam" id="PF04389"/>
    </source>
</evidence>
<dbReference type="EMBL" id="JAALLS010000011">
    <property type="protein sequence ID" value="NGP88598.1"/>
    <property type="molecule type" value="Genomic_DNA"/>
</dbReference>
<evidence type="ECO:0000256" key="2">
    <source>
        <dbReference type="ARBA" id="ARBA00022670"/>
    </source>
</evidence>
<evidence type="ECO:0000256" key="1">
    <source>
        <dbReference type="ARBA" id="ARBA00022438"/>
    </source>
</evidence>
<dbReference type="SUPFAM" id="SSF52025">
    <property type="entry name" value="PA domain"/>
    <property type="match status" value="1"/>
</dbReference>
<dbReference type="PANTHER" id="PTHR12147:SF56">
    <property type="entry name" value="AMINOPEPTIDASE YDR415C-RELATED"/>
    <property type="match status" value="1"/>
</dbReference>
<evidence type="ECO:0000256" key="7">
    <source>
        <dbReference type="SAM" id="SignalP"/>
    </source>
</evidence>
<dbReference type="Gene3D" id="3.40.630.10">
    <property type="entry name" value="Zn peptidases"/>
    <property type="match status" value="2"/>
</dbReference>
<name>A0A6M1SXG6_9BACT</name>
<keyword evidence="6" id="KW-0862">Zinc</keyword>
<reference evidence="9 10" key="1">
    <citation type="submission" date="2020-02" db="EMBL/GenBank/DDBJ databases">
        <title>Aliifodinibius halophilus 2W32, complete genome.</title>
        <authorList>
            <person name="Li Y."/>
            <person name="Wu S."/>
        </authorList>
    </citation>
    <scope>NUCLEOTIDE SEQUENCE [LARGE SCALE GENOMIC DNA]</scope>
    <source>
        <strain evidence="9 10">2W32</strain>
    </source>
</reference>
<dbReference type="SUPFAM" id="SSF53187">
    <property type="entry name" value="Zn-dependent exopeptidases"/>
    <property type="match status" value="1"/>
</dbReference>
<dbReference type="PROSITE" id="PS51257">
    <property type="entry name" value="PROKAR_LIPOPROTEIN"/>
    <property type="match status" value="1"/>
</dbReference>
<feature type="signal peptide" evidence="7">
    <location>
        <begin position="1"/>
        <end position="18"/>
    </location>
</feature>
<feature type="domain" description="Peptidase M28" evidence="8">
    <location>
        <begin position="298"/>
        <end position="504"/>
    </location>
</feature>
<dbReference type="Gene3D" id="3.50.30.30">
    <property type="match status" value="1"/>
</dbReference>
<dbReference type="InterPro" id="IPR046450">
    <property type="entry name" value="PA_dom_sf"/>
</dbReference>
<evidence type="ECO:0000313" key="10">
    <source>
        <dbReference type="Proteomes" id="UP000479132"/>
    </source>
</evidence>
<dbReference type="InterPro" id="IPR007484">
    <property type="entry name" value="Peptidase_M28"/>
</dbReference>
<dbReference type="Proteomes" id="UP000479132">
    <property type="component" value="Unassembled WGS sequence"/>
</dbReference>
<keyword evidence="4 7" id="KW-0732">Signal</keyword>
<proteinExistence type="predicted"/>
<protein>
    <submittedName>
        <fullName evidence="9">M20/M25/M40 family metallo-hydrolase</fullName>
    </submittedName>
</protein>
<organism evidence="9 10">
    <name type="scientific">Fodinibius halophilus</name>
    <dbReference type="NCBI Taxonomy" id="1736908"/>
    <lineage>
        <taxon>Bacteria</taxon>
        <taxon>Pseudomonadati</taxon>
        <taxon>Balneolota</taxon>
        <taxon>Balneolia</taxon>
        <taxon>Balneolales</taxon>
        <taxon>Balneolaceae</taxon>
        <taxon>Fodinibius</taxon>
    </lineage>
</organism>
<dbReference type="GO" id="GO:0006508">
    <property type="term" value="P:proteolysis"/>
    <property type="evidence" value="ECO:0007669"/>
    <property type="project" value="UniProtKB-KW"/>
</dbReference>